<keyword evidence="1" id="KW-0853">WD repeat</keyword>
<evidence type="ECO:0000256" key="1">
    <source>
        <dbReference type="PROSITE-ProRule" id="PRU00221"/>
    </source>
</evidence>
<dbReference type="PROSITE" id="PS50082">
    <property type="entry name" value="WD_REPEATS_2"/>
    <property type="match status" value="1"/>
</dbReference>
<proteinExistence type="predicted"/>
<dbReference type="Gene3D" id="2.130.10.10">
    <property type="entry name" value="YVTN repeat-like/Quinoprotein amine dehydrogenase"/>
    <property type="match status" value="2"/>
</dbReference>
<organism evidence="2 3">
    <name type="scientific">Carex littledalei</name>
    <dbReference type="NCBI Taxonomy" id="544730"/>
    <lineage>
        <taxon>Eukaryota</taxon>
        <taxon>Viridiplantae</taxon>
        <taxon>Streptophyta</taxon>
        <taxon>Embryophyta</taxon>
        <taxon>Tracheophyta</taxon>
        <taxon>Spermatophyta</taxon>
        <taxon>Magnoliopsida</taxon>
        <taxon>Liliopsida</taxon>
        <taxon>Poales</taxon>
        <taxon>Cyperaceae</taxon>
        <taxon>Cyperoideae</taxon>
        <taxon>Cariceae</taxon>
        <taxon>Carex</taxon>
        <taxon>Carex subgen. Euthyceras</taxon>
    </lineage>
</organism>
<dbReference type="EMBL" id="SWLB01000006">
    <property type="protein sequence ID" value="KAF3337300.1"/>
    <property type="molecule type" value="Genomic_DNA"/>
</dbReference>
<dbReference type="PANTHER" id="PTHR47232:SF1">
    <property type="entry name" value="TRANSDUCIN FAMILY PROTEIN _ WD-40 REPEAT FAMILY PROTEIN"/>
    <property type="match status" value="1"/>
</dbReference>
<dbReference type="SMART" id="SM00320">
    <property type="entry name" value="WD40"/>
    <property type="match status" value="5"/>
</dbReference>
<feature type="repeat" description="WD" evidence="1">
    <location>
        <begin position="180"/>
        <end position="222"/>
    </location>
</feature>
<keyword evidence="2" id="KW-0687">Ribonucleoprotein</keyword>
<dbReference type="AlphaFoldDB" id="A0A833R2H5"/>
<dbReference type="Proteomes" id="UP000623129">
    <property type="component" value="Unassembled WGS sequence"/>
</dbReference>
<dbReference type="InterPro" id="IPR036322">
    <property type="entry name" value="WD40_repeat_dom_sf"/>
</dbReference>
<accession>A0A833R2H5</accession>
<reference evidence="2" key="1">
    <citation type="submission" date="2020-01" db="EMBL/GenBank/DDBJ databases">
        <title>Genome sequence of Kobresia littledalei, the first chromosome-level genome in the family Cyperaceae.</title>
        <authorList>
            <person name="Qu G."/>
        </authorList>
    </citation>
    <scope>NUCLEOTIDE SEQUENCE</scope>
    <source>
        <strain evidence="2">C.B.Clarke</strain>
        <tissue evidence="2">Leaf</tissue>
    </source>
</reference>
<name>A0A833R2H5_9POAL</name>
<comment type="caution">
    <text evidence="2">The sequence shown here is derived from an EMBL/GenBank/DDBJ whole genome shotgun (WGS) entry which is preliminary data.</text>
</comment>
<sequence>MEFKPRNDEPDEETLLRLIEKREKNLRRCNEKMLYYTSQMKCEASELNKLKVMLEAVRSKEQSAKSASIPLLKKPKLESESNFALKETKSEPSKKPQLFIPAMLVAKSKPISVSNHDTSHQMGIGSQPMLVAKSRPISVSNHDTSHQMGIEKARQLDMVQSVGTSANVANLNFNSTNLIHSQHKKKLRCLDLCPTDDTVFASSGLDGAVSLWEVQNKGNSAKFLGSMDCLSPNQRRWPEDIAWHPDGQRIFAVHSAEGGDSQVSSFSLKQLGRKKTAFFLENKAHEKGTINRISFMPWRGQSSCFVTSGSDHAVVLWKEGKKDGCWGQKLLHMNHHTSAVMAAFGLQYKEAVLSVGMDRRVVLFDIVAGSIDFKFQLDSKCLNALPSPSNSNLYLVQIGSPGKQLRLFDIREKPEELHVFGWDQGQSEPQSALINSAWSPDGWHISSGSNDPLIHIFDIRYSGQRPSESLKAHSKRVFKAVWHSSLPLLISISSDQHIGMHRYL</sequence>
<protein>
    <submittedName>
        <fullName evidence="2">U5 small nuclear ribonucleoprotein</fullName>
    </submittedName>
</protein>
<dbReference type="InterPro" id="IPR001680">
    <property type="entry name" value="WD40_rpt"/>
</dbReference>
<evidence type="ECO:0000313" key="3">
    <source>
        <dbReference type="Proteomes" id="UP000623129"/>
    </source>
</evidence>
<evidence type="ECO:0000313" key="2">
    <source>
        <dbReference type="EMBL" id="KAF3337300.1"/>
    </source>
</evidence>
<dbReference type="SUPFAM" id="SSF50978">
    <property type="entry name" value="WD40 repeat-like"/>
    <property type="match status" value="1"/>
</dbReference>
<dbReference type="InterPro" id="IPR015943">
    <property type="entry name" value="WD40/YVTN_repeat-like_dom_sf"/>
</dbReference>
<dbReference type="Pfam" id="PF00400">
    <property type="entry name" value="WD40"/>
    <property type="match status" value="1"/>
</dbReference>
<dbReference type="GO" id="GO:1990904">
    <property type="term" value="C:ribonucleoprotein complex"/>
    <property type="evidence" value="ECO:0007669"/>
    <property type="project" value="UniProtKB-KW"/>
</dbReference>
<keyword evidence="3" id="KW-1185">Reference proteome</keyword>
<dbReference type="PANTHER" id="PTHR47232">
    <property type="entry name" value="TRANSDUCIN FAMILY PROTEIN / WD-40 REPEAT FAMILY PROTEIN"/>
    <property type="match status" value="1"/>
</dbReference>
<gene>
    <name evidence="2" type="ORF">FCM35_KLT17887</name>
</gene>
<dbReference type="OrthoDB" id="612289at2759"/>